<evidence type="ECO:0000313" key="2">
    <source>
        <dbReference type="EMBL" id="SDM71329.1"/>
    </source>
</evidence>
<protein>
    <submittedName>
        <fullName evidence="2">Outer membrane protein assembly factor BamB, contains PQQ-like beta-propeller repeat</fullName>
    </submittedName>
</protein>
<dbReference type="SUPFAM" id="SSF50998">
    <property type="entry name" value="Quinoprotein alcohol dehydrogenase-like"/>
    <property type="match status" value="1"/>
</dbReference>
<dbReference type="Gene3D" id="1.20.1330.10">
    <property type="entry name" value="f41 fragment of flagellin, N-terminal domain"/>
    <property type="match status" value="1"/>
</dbReference>
<name>A0A1G9VGQ4_9PROT</name>
<dbReference type="InterPro" id="IPR011042">
    <property type="entry name" value="6-blade_b-propeller_TolB-like"/>
</dbReference>
<dbReference type="PANTHER" id="PTHR35580:SF1">
    <property type="entry name" value="PHYTASE-LIKE DOMAIN-CONTAINING PROTEIN"/>
    <property type="match status" value="1"/>
</dbReference>
<dbReference type="AlphaFoldDB" id="A0A1G9VGQ4"/>
<feature type="region of interest" description="Disordered" evidence="1">
    <location>
        <begin position="27"/>
        <end position="48"/>
    </location>
</feature>
<dbReference type="OrthoDB" id="7196243at2"/>
<dbReference type="PANTHER" id="PTHR35580">
    <property type="entry name" value="CELL SURFACE GLYCOPROTEIN (S-LAYER PROTEIN)-LIKE PROTEIN"/>
    <property type="match status" value="1"/>
</dbReference>
<reference evidence="2 3" key="1">
    <citation type="submission" date="2016-10" db="EMBL/GenBank/DDBJ databases">
        <authorList>
            <person name="de Groot N.N."/>
        </authorList>
    </citation>
    <scope>NUCLEOTIDE SEQUENCE [LARGE SCALE GENOMIC DNA]</scope>
    <source>
        <strain evidence="2 3">DSM 16077</strain>
    </source>
</reference>
<proteinExistence type="predicted"/>
<dbReference type="InterPro" id="IPR052918">
    <property type="entry name" value="Motility_Chemotaxis_Reg"/>
</dbReference>
<feature type="compositionally biased region" description="Polar residues" evidence="1">
    <location>
        <begin position="27"/>
        <end position="36"/>
    </location>
</feature>
<organism evidence="2 3">
    <name type="scientific">Maricaulis salignorans</name>
    <dbReference type="NCBI Taxonomy" id="144026"/>
    <lineage>
        <taxon>Bacteria</taxon>
        <taxon>Pseudomonadati</taxon>
        <taxon>Pseudomonadota</taxon>
        <taxon>Alphaproteobacteria</taxon>
        <taxon>Maricaulales</taxon>
        <taxon>Maricaulaceae</taxon>
        <taxon>Maricaulis</taxon>
    </lineage>
</organism>
<sequence>MAVYGLDLSVLNGWYQSRLSASQASNLAPQTRTANEQAAAGVTPPWDVSSESASIEELRRGVLASGEFFDSKKSAFSDLKAPDDYKALFDLYVGLKTLSSLAEKAMDKTVSETDRKFINTRFAEGLAQLDSFYDSMKLDGLTLLKGKQLSSADSTVAISRGESVYVTGKVHSGDFDAEVASLTGDVQFTVSVKKNGLTQDIAINLADMGATTRSLDNVSAHINTALEGAGVMTRFSRVKLGTPDENNIIPGSDYGFKVSGISTEVVSFSAASGSPAIYLAGTSGLNDNAAGQVIKLTDLGAAAPTTAFSTRLEAAPDTSEVAIVGSEDDETRTKEEVNPLEIKSSATATDGSVFVVGTTSAALGGADIKGEHDMVLAKYDSTGKMVWSRVLGAAAEAGATSVAVDDSGNVVVAGIVEGGLGSTTDIGGKDSFVAKYNANGVEQWLSRFGGSGDDQPNAVTIAGDGTIYVAGKAASAFGGANHLGGASDGYLRAINSSGTTLSTTRIGGVGDESVSALTMASDGNLIVASQEDGVGVIRKFDTADLAAGPLWTQSLGDMGAGRIGDIAVDGSNIYIAGSAGGSFAPSAPITAHSGGDRDAVLIKLTDGAAATVDYTTFLGSDKDETANAITLDGSKVYLAGKTTGALPGQSLIGDRDAFAASFNAADGAFDWAVQLSGRSGISEATGVSVVAGGDSVLDAMGLPAGTLTYSDSRVVTDRTAARDGDHFYLSVNGGSRKKITIDADDTMRSLTFKINGALILDGTADVRRATNGDALRISPKEGSTIELFAGGDGRDLLKALGMAPGAIVKKVSALDKDGSADAPPLFAMDLPTLLELSDKDTSKTAFDAISHAMTIVQRSYRELTTPAALKNLLNEGPGKRGGTVPAYLSRQLANYSAGLERLGGSSSGGLY</sequence>
<dbReference type="Gene3D" id="2.120.10.30">
    <property type="entry name" value="TolB, C-terminal domain"/>
    <property type="match status" value="1"/>
</dbReference>
<dbReference type="STRING" id="144026.SAMN04488568_11936"/>
<evidence type="ECO:0000256" key="1">
    <source>
        <dbReference type="SAM" id="MobiDB-lite"/>
    </source>
</evidence>
<dbReference type="InterPro" id="IPR011047">
    <property type="entry name" value="Quinoprotein_ADH-like_sf"/>
</dbReference>
<gene>
    <name evidence="2" type="ORF">SAMN04488568_11936</name>
</gene>
<keyword evidence="3" id="KW-1185">Reference proteome</keyword>
<accession>A0A1G9VGQ4</accession>
<dbReference type="EMBL" id="FNHG01000019">
    <property type="protein sequence ID" value="SDM71329.1"/>
    <property type="molecule type" value="Genomic_DNA"/>
</dbReference>
<dbReference type="Proteomes" id="UP000199759">
    <property type="component" value="Unassembled WGS sequence"/>
</dbReference>
<evidence type="ECO:0000313" key="3">
    <source>
        <dbReference type="Proteomes" id="UP000199759"/>
    </source>
</evidence>